<evidence type="ECO:0000256" key="7">
    <source>
        <dbReference type="ARBA" id="ARBA00023316"/>
    </source>
</evidence>
<feature type="active site" evidence="9">
    <location>
        <position position="178"/>
    </location>
</feature>
<evidence type="ECO:0000256" key="9">
    <source>
        <dbReference type="PROSITE-ProRule" id="PRU10040"/>
    </source>
</evidence>
<dbReference type="SUPFAM" id="SSF51126">
    <property type="entry name" value="Pectin lyase-like"/>
    <property type="match status" value="1"/>
</dbReference>
<evidence type="ECO:0000256" key="4">
    <source>
        <dbReference type="ARBA" id="ARBA00022525"/>
    </source>
</evidence>
<evidence type="ECO:0000256" key="1">
    <source>
        <dbReference type="ARBA" id="ARBA00004613"/>
    </source>
</evidence>
<feature type="signal peptide" evidence="10">
    <location>
        <begin position="1"/>
        <end position="24"/>
    </location>
</feature>
<feature type="domain" description="Pectinesterase catalytic" evidence="11">
    <location>
        <begin position="29"/>
        <end position="318"/>
    </location>
</feature>
<comment type="caution">
    <text evidence="12">The sequence shown here is derived from an EMBL/GenBank/DDBJ whole genome shotgun (WGS) entry which is preliminary data.</text>
</comment>
<evidence type="ECO:0000313" key="13">
    <source>
        <dbReference type="Proteomes" id="UP000823775"/>
    </source>
</evidence>
<dbReference type="PROSITE" id="PS00503">
    <property type="entry name" value="PECTINESTERASE_2"/>
    <property type="match status" value="1"/>
</dbReference>
<keyword evidence="10" id="KW-0732">Signal</keyword>
<sequence length="335" mass="36572">MEMEGEKMGILTIMMMLMWSGGNCLKFDSTVAKDGSGNYKTIAEAINAAPKMSTKPYYIHVKQGIYYENVTIPHEKPNIALIGDGRRLTIISAGKFMKGFPTPNTATLEVYGGGFIGMMMTIRNTAGPIGGPAAALTNAPFKGFASYYRCRFEGYQDTIFAQVGFAFFKECRVSGTIDFISGGGRSVFQNCAIIARTPLHGQGIRILAPGADADTANPGIVLQNCTISPEPGFNKSEVTSFLGWPWKDGGKGVIMSSYISDFIDPQGWTPNPAVNNIYLAEYNNRGPGSPTKDRVKWSKIIDKTEASMFTVRNFLHGDKWIPKLIPYYLGLDGSN</sequence>
<gene>
    <name evidence="12" type="ORF">HAX54_028847</name>
</gene>
<feature type="chain" id="PRO_5045001625" description="Pectinesterase" evidence="10">
    <location>
        <begin position="25"/>
        <end position="335"/>
    </location>
</feature>
<evidence type="ECO:0000256" key="6">
    <source>
        <dbReference type="ARBA" id="ARBA00023085"/>
    </source>
</evidence>
<proteinExistence type="predicted"/>
<organism evidence="12 13">
    <name type="scientific">Datura stramonium</name>
    <name type="common">Jimsonweed</name>
    <name type="synonym">Common thornapple</name>
    <dbReference type="NCBI Taxonomy" id="4076"/>
    <lineage>
        <taxon>Eukaryota</taxon>
        <taxon>Viridiplantae</taxon>
        <taxon>Streptophyta</taxon>
        <taxon>Embryophyta</taxon>
        <taxon>Tracheophyta</taxon>
        <taxon>Spermatophyta</taxon>
        <taxon>Magnoliopsida</taxon>
        <taxon>eudicotyledons</taxon>
        <taxon>Gunneridae</taxon>
        <taxon>Pentapetalae</taxon>
        <taxon>asterids</taxon>
        <taxon>lamiids</taxon>
        <taxon>Solanales</taxon>
        <taxon>Solanaceae</taxon>
        <taxon>Solanoideae</taxon>
        <taxon>Datureae</taxon>
        <taxon>Datura</taxon>
    </lineage>
</organism>
<evidence type="ECO:0000256" key="8">
    <source>
        <dbReference type="ARBA" id="ARBA00047928"/>
    </source>
</evidence>
<keyword evidence="5 10" id="KW-0378">Hydrolase</keyword>
<keyword evidence="13" id="KW-1185">Reference proteome</keyword>
<accession>A0ABS8V5P2</accession>
<dbReference type="InterPro" id="IPR033131">
    <property type="entry name" value="Pectinesterase_Asp_AS"/>
</dbReference>
<dbReference type="Proteomes" id="UP000823775">
    <property type="component" value="Unassembled WGS sequence"/>
</dbReference>
<comment type="catalytic activity">
    <reaction evidence="8 10">
        <text>[(1-&gt;4)-alpha-D-galacturonosyl methyl ester](n) + n H2O = [(1-&gt;4)-alpha-D-galacturonosyl](n) + n methanol + n H(+)</text>
        <dbReference type="Rhea" id="RHEA:22380"/>
        <dbReference type="Rhea" id="RHEA-COMP:14570"/>
        <dbReference type="Rhea" id="RHEA-COMP:14573"/>
        <dbReference type="ChEBI" id="CHEBI:15377"/>
        <dbReference type="ChEBI" id="CHEBI:15378"/>
        <dbReference type="ChEBI" id="CHEBI:17790"/>
        <dbReference type="ChEBI" id="CHEBI:140522"/>
        <dbReference type="ChEBI" id="CHEBI:140523"/>
        <dbReference type="EC" id="3.1.1.11"/>
    </reaction>
</comment>
<evidence type="ECO:0000256" key="10">
    <source>
        <dbReference type="RuleBase" id="RU000589"/>
    </source>
</evidence>
<protein>
    <recommendedName>
        <fullName evidence="3 10">Pectinesterase</fullName>
        <ecNumber evidence="3 10">3.1.1.11</ecNumber>
    </recommendedName>
</protein>
<keyword evidence="4" id="KW-0964">Secreted</keyword>
<evidence type="ECO:0000259" key="11">
    <source>
        <dbReference type="Pfam" id="PF01095"/>
    </source>
</evidence>
<name>A0ABS8V5P2_DATST</name>
<evidence type="ECO:0000256" key="3">
    <source>
        <dbReference type="ARBA" id="ARBA00013229"/>
    </source>
</evidence>
<dbReference type="InterPro" id="IPR011050">
    <property type="entry name" value="Pectin_lyase_fold/virulence"/>
</dbReference>
<keyword evidence="7" id="KW-0961">Cell wall biogenesis/degradation</keyword>
<evidence type="ECO:0000256" key="2">
    <source>
        <dbReference type="ARBA" id="ARBA00005184"/>
    </source>
</evidence>
<evidence type="ECO:0000256" key="5">
    <source>
        <dbReference type="ARBA" id="ARBA00022801"/>
    </source>
</evidence>
<dbReference type="PANTHER" id="PTHR31707">
    <property type="entry name" value="PECTINESTERASE"/>
    <property type="match status" value="1"/>
</dbReference>
<dbReference type="Pfam" id="PF01095">
    <property type="entry name" value="Pectinesterase"/>
    <property type="match status" value="1"/>
</dbReference>
<dbReference type="InterPro" id="IPR012334">
    <property type="entry name" value="Pectin_lyas_fold"/>
</dbReference>
<dbReference type="Gene3D" id="2.160.20.10">
    <property type="entry name" value="Single-stranded right-handed beta-helix, Pectin lyase-like"/>
    <property type="match status" value="1"/>
</dbReference>
<dbReference type="EMBL" id="JACEIK010003552">
    <property type="protein sequence ID" value="MCD9642164.1"/>
    <property type="molecule type" value="Genomic_DNA"/>
</dbReference>
<comment type="subcellular location">
    <subcellularLocation>
        <location evidence="1">Secreted</location>
    </subcellularLocation>
</comment>
<keyword evidence="6 10" id="KW-0063">Aspartyl esterase</keyword>
<dbReference type="EC" id="3.1.1.11" evidence="3 10"/>
<reference evidence="12 13" key="1">
    <citation type="journal article" date="2021" name="BMC Genomics">
        <title>Datura genome reveals duplications of psychoactive alkaloid biosynthetic genes and high mutation rate following tissue culture.</title>
        <authorList>
            <person name="Rajewski A."/>
            <person name="Carter-House D."/>
            <person name="Stajich J."/>
            <person name="Litt A."/>
        </authorList>
    </citation>
    <scope>NUCLEOTIDE SEQUENCE [LARGE SCALE GENOMIC DNA]</scope>
    <source>
        <strain evidence="12">AR-01</strain>
    </source>
</reference>
<dbReference type="InterPro" id="IPR000070">
    <property type="entry name" value="Pectinesterase_cat"/>
</dbReference>
<evidence type="ECO:0000313" key="12">
    <source>
        <dbReference type="EMBL" id="MCD9642164.1"/>
    </source>
</evidence>
<comment type="pathway">
    <text evidence="2 10">Glycan metabolism; pectin degradation; 2-dehydro-3-deoxy-D-gluconate from pectin: step 1/5.</text>
</comment>